<feature type="transmembrane region" description="Helical" evidence="1">
    <location>
        <begin position="265"/>
        <end position="288"/>
    </location>
</feature>
<name>A0A0G0YAR1_UNCKA</name>
<feature type="transmembrane region" description="Helical" evidence="1">
    <location>
        <begin position="42"/>
        <end position="61"/>
    </location>
</feature>
<keyword evidence="1" id="KW-0472">Membrane</keyword>
<proteinExistence type="predicted"/>
<feature type="transmembrane region" description="Helical" evidence="1">
    <location>
        <begin position="12"/>
        <end position="35"/>
    </location>
</feature>
<evidence type="ECO:0000256" key="1">
    <source>
        <dbReference type="SAM" id="Phobius"/>
    </source>
</evidence>
<accession>A0A0G0YAR1</accession>
<dbReference type="Proteomes" id="UP000034544">
    <property type="component" value="Unassembled WGS sequence"/>
</dbReference>
<evidence type="ECO:0000313" key="3">
    <source>
        <dbReference type="Proteomes" id="UP000034544"/>
    </source>
</evidence>
<keyword evidence="1" id="KW-0812">Transmembrane</keyword>
<reference evidence="2 3" key="1">
    <citation type="journal article" date="2015" name="Nature">
        <title>rRNA introns, odd ribosomes, and small enigmatic genomes across a large radiation of phyla.</title>
        <authorList>
            <person name="Brown C.T."/>
            <person name="Hug L.A."/>
            <person name="Thomas B.C."/>
            <person name="Sharon I."/>
            <person name="Castelle C.J."/>
            <person name="Singh A."/>
            <person name="Wilkins M.J."/>
            <person name="Williams K.H."/>
            <person name="Banfield J.F."/>
        </authorList>
    </citation>
    <scope>NUCLEOTIDE SEQUENCE [LARGE SCALE GENOMIC DNA]</scope>
</reference>
<dbReference type="AlphaFoldDB" id="A0A0G0YAR1"/>
<dbReference type="EMBL" id="LCBF01000026">
    <property type="protein sequence ID" value="KKS06646.1"/>
    <property type="molecule type" value="Genomic_DNA"/>
</dbReference>
<gene>
    <name evidence="2" type="ORF">UU59_C0026G0010</name>
</gene>
<dbReference type="Gene3D" id="2.40.300.10">
    <property type="entry name" value="Head decoration protein D"/>
    <property type="match status" value="1"/>
</dbReference>
<feature type="transmembrane region" description="Helical" evidence="1">
    <location>
        <begin position="223"/>
        <end position="244"/>
    </location>
</feature>
<comment type="caution">
    <text evidence="2">The sequence shown here is derived from an EMBL/GenBank/DDBJ whole genome shotgun (WGS) entry which is preliminary data.</text>
</comment>
<sequence>MDSKQYLLRANFRAGPATLTLTDVANFSIIVLMYMTLPRIKIFASFAIFLPLLLVIKSYALETNTAYSLQLEENKGNPGDIVTYKDGLYSLSAEKYDTQMFGVIVESPTTSFEDTNLSDYKLVSSFGELVVNVSNRDGEIKEGDYITSSDIPGVGVRANESGQVLGIALESYSPANNQDIGQILVFVDIKTSFIDKKISKNLLEILKTSLTSPFMTPIEALRYLLAILTVFASFVIGFSSFGRITGTSVEALGRNPMAGTSIRRVVIFNFVLTVIIMAVGLAIAYFVLVL</sequence>
<organism evidence="2 3">
    <name type="scientific">candidate division WWE3 bacterium GW2011_GWE1_41_27</name>
    <dbReference type="NCBI Taxonomy" id="1619131"/>
    <lineage>
        <taxon>Bacteria</taxon>
        <taxon>Katanobacteria</taxon>
    </lineage>
</organism>
<protein>
    <submittedName>
        <fullName evidence="2">Uncharacterized protein</fullName>
    </submittedName>
</protein>
<keyword evidence="1" id="KW-1133">Transmembrane helix</keyword>
<evidence type="ECO:0000313" key="2">
    <source>
        <dbReference type="EMBL" id="KKS06646.1"/>
    </source>
</evidence>